<organism evidence="1 2">
    <name type="scientific">Dioscorea alata</name>
    <name type="common">Purple yam</name>
    <dbReference type="NCBI Taxonomy" id="55571"/>
    <lineage>
        <taxon>Eukaryota</taxon>
        <taxon>Viridiplantae</taxon>
        <taxon>Streptophyta</taxon>
        <taxon>Embryophyta</taxon>
        <taxon>Tracheophyta</taxon>
        <taxon>Spermatophyta</taxon>
        <taxon>Magnoliopsida</taxon>
        <taxon>Liliopsida</taxon>
        <taxon>Dioscoreales</taxon>
        <taxon>Dioscoreaceae</taxon>
        <taxon>Dioscorea</taxon>
    </lineage>
</organism>
<keyword evidence="2" id="KW-1185">Reference proteome</keyword>
<protein>
    <submittedName>
        <fullName evidence="1">Beta-L-arabinofuranosidase GH127 protein</fullName>
    </submittedName>
</protein>
<accession>A0ACB7VJ64</accession>
<comment type="caution">
    <text evidence="1">The sequence shown here is derived from an EMBL/GenBank/DDBJ whole genome shotgun (WGS) entry which is preliminary data.</text>
</comment>
<evidence type="ECO:0000313" key="2">
    <source>
        <dbReference type="Proteomes" id="UP000827976"/>
    </source>
</evidence>
<dbReference type="Proteomes" id="UP000827976">
    <property type="component" value="Chromosome 8"/>
</dbReference>
<reference evidence="2" key="1">
    <citation type="journal article" date="2022" name="Nat. Commun.">
        <title>Chromosome evolution and the genetic basis of agronomically important traits in greater yam.</title>
        <authorList>
            <person name="Bredeson J.V."/>
            <person name="Lyons J.B."/>
            <person name="Oniyinde I.O."/>
            <person name="Okereke N.R."/>
            <person name="Kolade O."/>
            <person name="Nnabue I."/>
            <person name="Nwadili C.O."/>
            <person name="Hribova E."/>
            <person name="Parker M."/>
            <person name="Nwogha J."/>
            <person name="Shu S."/>
            <person name="Carlson J."/>
            <person name="Kariba R."/>
            <person name="Muthemba S."/>
            <person name="Knop K."/>
            <person name="Barton G.J."/>
            <person name="Sherwood A.V."/>
            <person name="Lopez-Montes A."/>
            <person name="Asiedu R."/>
            <person name="Jamnadass R."/>
            <person name="Muchugi A."/>
            <person name="Goodstein D."/>
            <person name="Egesi C.N."/>
            <person name="Featherston J."/>
            <person name="Asfaw A."/>
            <person name="Simpson G.G."/>
            <person name="Dolezel J."/>
            <person name="Hendre P.S."/>
            <person name="Van Deynze A."/>
            <person name="Kumar P.L."/>
            <person name="Obidiegwu J.E."/>
            <person name="Bhattacharjee R."/>
            <person name="Rokhsar D.S."/>
        </authorList>
    </citation>
    <scope>NUCLEOTIDE SEQUENCE [LARGE SCALE GENOMIC DNA]</scope>
    <source>
        <strain evidence="2">cv. TDa95/00328</strain>
    </source>
</reference>
<proteinExistence type="predicted"/>
<dbReference type="EMBL" id="CM037018">
    <property type="protein sequence ID" value="KAH7674126.1"/>
    <property type="molecule type" value="Genomic_DNA"/>
</dbReference>
<name>A0ACB7VJ64_DIOAL</name>
<sequence length="865" mass="98715">MGTRWFPFIVFVILVLASMDHEVSAMNCTNVINSTTFHSMLMASKNETWRNEIISIHEHFLQQDGQNPWNEANMKNNASTAAQTEFEWAMLYKSMKMPEMVNEGMAKDKFLVEVGLENVRFDWNSKYGLAQVTNTEYLLMLNVDRLLFSFRTEAGLPNNDTIPYGGWEAPTSELRGHFVGHYMSATAFTYATSKHAFVYRQMTELVRGLDECQKKIGTGYLSAFPTEFFDRFEHLKYVHSPYYTIHKIMTGLLDQYTYAGNQQALKMVVWMTEYFNNRVMNLIRNSTIDQHYLSLNQGTGGMNDVLYRLYSITKNQSHLVLANLFDKPCFLGSLAVKADELEGFHANTHIAPVVGIQNRYELFGEPLFKEMAQYFHHIVSLSHAYATGGTSLNESWTNPKRLGDTLKQETEESSTTYNMLKVTRYLLRWTKSVAYADYYERALINGVLSIQRGSEPGVIIYFLSMKIGGSKAKGYWRWSTPFNSFWSSLGTAIESFAKLGDSIYFEEQDEATLYVIQYVSSTIDWKKGNLQLKQEVMPLTSSDTNLQVSLTIYPNTILTQSTTLKLRVPSWTNQTGLSATLNGNPLPTPTPGTFFAINQLWGRKPNVTIKFPISIRCENIQDERDEFQTVKAFFFGPYLLAGLTEEDWIMKSGNSSSPSDWIIPIPQSYKDELVSLSQSIGSMDFFIMKSDNNLVKKSLPKQGSVEAMHATFRIGHLVSTLSDVHPEESLVYIEPFGFPGALVEHQGPNGTLTISRTPGNRSIFKVITWFHDKYNTISLASKSHPNCFIYSEVNYIDGESLKLICNEDWKFNDKFREAISFIRNMPLREYNPISFLANGVNNKFLLEPLMSLQDENYSVYFNVTA</sequence>
<gene>
    <name evidence="1" type="ORF">IHE45_08G051500</name>
</gene>
<evidence type="ECO:0000313" key="1">
    <source>
        <dbReference type="EMBL" id="KAH7674126.1"/>
    </source>
</evidence>